<comment type="caution">
    <text evidence="1">The sequence shown here is derived from an EMBL/GenBank/DDBJ whole genome shotgun (WGS) entry which is preliminary data.</text>
</comment>
<dbReference type="InterPro" id="IPR032675">
    <property type="entry name" value="LRR_dom_sf"/>
</dbReference>
<evidence type="ECO:0008006" key="3">
    <source>
        <dbReference type="Google" id="ProtNLM"/>
    </source>
</evidence>
<name>A0ABQ5KLU8_9EUKA</name>
<evidence type="ECO:0000313" key="1">
    <source>
        <dbReference type="EMBL" id="GKT33487.1"/>
    </source>
</evidence>
<dbReference type="PROSITE" id="PS51450">
    <property type="entry name" value="LRR"/>
    <property type="match status" value="1"/>
</dbReference>
<sequence length="876" mass="94786">AGLSSITYSDQTCHCTASVSSSDHQVCREVYPDRWAVECWNGYYLDKASGECLEVCASGYELDSPTGTPPYSCTTAASDVDDSIRLQVCERHSNMKPVLEVGATSITCGCRVAWYGDDCDQLYQVYIPDELFREKVCDYAGYDITLDPLCDVSEFEMAGINGSFYSYGYHITSFEGAQYLINIYLFSGSNTDVTSIYPISFLEQLSILSFNQTSSTYDANIYDFNSLFTLNRLNGLYIYGNEQIYDISVSYRNVGLSKMYIAHTSHSAFIPLCRSEDDTDYWTFITTIFPIHSSDYKDTIYIPNSCPLNSDPGNSPYNCDTSNASCPSIVLNEVYNSVDGVNAKQCAFIAKEGTSGECYTVHDDYIRSYLNVNCSCSLTSGIITVATMRSALSCTDSSLSLLDVTSTLTVFLDDITTLQGLEYATSLTFLNVSGYDLSGDTNPNAEYDKLVVQILAKAVTYSNAFGSINSGLTSLNASGCGLSEVSDVLDLTPIADGDPTTKPFKLTSLNLSANSISDVSVFITSGLFPIGTFSGLDISSNNICDIANVASTFASHFNNGTSIYLIYHSQGTCPCNESYCSFLDYRTCRKRANTSHQIECWDGYYWNKNLNKCMKACPLGESLSCDGTLYISYITLKVLAHAMNRIVPSWIIGLVGNEQTHRTRLSVGMDTIGTRISTNLKGDVQSILNSDGSVICGTVCSEGFYGSLCDQNCPVSFGSQLVCNGSAFGTCDSGSHICTCTSSNLSSVDGGACEYVIFSDDYLSNAVKTALGYPLDNCFNISTSEMETISSLSVSNNVTSFSGLEYASNLSSLSVIGGCDNCTACSCSTFTQSLINEIAAAVPSLSELIFDEVTIVSKIDLSGFSSLTSLSIINGT</sequence>
<gene>
    <name evidence="1" type="ORF">ADUPG1_007376</name>
</gene>
<feature type="non-terminal residue" evidence="1">
    <location>
        <position position="876"/>
    </location>
</feature>
<dbReference type="SUPFAM" id="SSF52058">
    <property type="entry name" value="L domain-like"/>
    <property type="match status" value="1"/>
</dbReference>
<feature type="non-terminal residue" evidence="1">
    <location>
        <position position="1"/>
    </location>
</feature>
<accession>A0ABQ5KLU8</accession>
<evidence type="ECO:0000313" key="2">
    <source>
        <dbReference type="Proteomes" id="UP001057375"/>
    </source>
</evidence>
<dbReference type="Proteomes" id="UP001057375">
    <property type="component" value="Unassembled WGS sequence"/>
</dbReference>
<dbReference type="EMBL" id="BQXS01010283">
    <property type="protein sequence ID" value="GKT33487.1"/>
    <property type="molecule type" value="Genomic_DNA"/>
</dbReference>
<organism evidence="1 2">
    <name type="scientific">Aduncisulcus paluster</name>
    <dbReference type="NCBI Taxonomy" id="2918883"/>
    <lineage>
        <taxon>Eukaryota</taxon>
        <taxon>Metamonada</taxon>
        <taxon>Carpediemonas-like organisms</taxon>
        <taxon>Aduncisulcus</taxon>
    </lineage>
</organism>
<dbReference type="InterPro" id="IPR001611">
    <property type="entry name" value="Leu-rich_rpt"/>
</dbReference>
<protein>
    <recommendedName>
        <fullName evidence="3">EGF-like domain-containing protein</fullName>
    </recommendedName>
</protein>
<dbReference type="Gene3D" id="3.80.10.10">
    <property type="entry name" value="Ribonuclease Inhibitor"/>
    <property type="match status" value="3"/>
</dbReference>
<reference evidence="1" key="1">
    <citation type="submission" date="2022-03" db="EMBL/GenBank/DDBJ databases">
        <title>Draft genome sequence of Aduncisulcus paluster, a free-living microaerophilic Fornicata.</title>
        <authorList>
            <person name="Yuyama I."/>
            <person name="Kume K."/>
            <person name="Tamura T."/>
            <person name="Inagaki Y."/>
            <person name="Hashimoto T."/>
        </authorList>
    </citation>
    <scope>NUCLEOTIDE SEQUENCE</scope>
    <source>
        <strain evidence="1">NY0171</strain>
    </source>
</reference>
<proteinExistence type="predicted"/>
<keyword evidence="2" id="KW-1185">Reference proteome</keyword>